<evidence type="ECO:0000256" key="3">
    <source>
        <dbReference type="ARBA" id="ARBA00023163"/>
    </source>
</evidence>
<dbReference type="PROSITE" id="PS01124">
    <property type="entry name" value="HTH_ARAC_FAMILY_2"/>
    <property type="match status" value="1"/>
</dbReference>
<dbReference type="PANTHER" id="PTHR43280:SF2">
    <property type="entry name" value="HTH-TYPE TRANSCRIPTIONAL REGULATOR EXSA"/>
    <property type="match status" value="1"/>
</dbReference>
<keyword evidence="8" id="KW-1185">Reference proteome</keyword>
<dbReference type="SMART" id="SM00342">
    <property type="entry name" value="HTH_ARAC"/>
    <property type="match status" value="1"/>
</dbReference>
<dbReference type="Pfam" id="PF17853">
    <property type="entry name" value="GGDEF_2"/>
    <property type="match status" value="1"/>
</dbReference>
<keyword evidence="3" id="KW-0804">Transcription</keyword>
<dbReference type="InterPro" id="IPR018062">
    <property type="entry name" value="HTH_AraC-typ_CS"/>
</dbReference>
<dbReference type="InterPro" id="IPR001789">
    <property type="entry name" value="Sig_transdc_resp-reg_receiver"/>
</dbReference>
<organism evidence="7 8">
    <name type="scientific">Paenibacillus artemisiicola</name>
    <dbReference type="NCBI Taxonomy" id="1172618"/>
    <lineage>
        <taxon>Bacteria</taxon>
        <taxon>Bacillati</taxon>
        <taxon>Bacillota</taxon>
        <taxon>Bacilli</taxon>
        <taxon>Bacillales</taxon>
        <taxon>Paenibacillaceae</taxon>
        <taxon>Paenibacillus</taxon>
    </lineage>
</organism>
<dbReference type="SUPFAM" id="SSF46689">
    <property type="entry name" value="Homeodomain-like"/>
    <property type="match status" value="2"/>
</dbReference>
<dbReference type="Proteomes" id="UP000670947">
    <property type="component" value="Unassembled WGS sequence"/>
</dbReference>
<keyword evidence="2" id="KW-0238">DNA-binding</keyword>
<evidence type="ECO:0000256" key="4">
    <source>
        <dbReference type="PROSITE-ProRule" id="PRU00169"/>
    </source>
</evidence>
<evidence type="ECO:0000259" key="6">
    <source>
        <dbReference type="PROSITE" id="PS50110"/>
    </source>
</evidence>
<dbReference type="CDD" id="cd17536">
    <property type="entry name" value="REC_YesN-like"/>
    <property type="match status" value="1"/>
</dbReference>
<evidence type="ECO:0000313" key="8">
    <source>
        <dbReference type="Proteomes" id="UP000670947"/>
    </source>
</evidence>
<accession>A0ABS3WJX7</accession>
<gene>
    <name evidence="7" type="ORF">I8J29_31035</name>
</gene>
<dbReference type="PROSITE" id="PS00041">
    <property type="entry name" value="HTH_ARAC_FAMILY_1"/>
    <property type="match status" value="1"/>
</dbReference>
<evidence type="ECO:0000256" key="2">
    <source>
        <dbReference type="ARBA" id="ARBA00023125"/>
    </source>
</evidence>
<evidence type="ECO:0000313" key="7">
    <source>
        <dbReference type="EMBL" id="MBO7748621.1"/>
    </source>
</evidence>
<dbReference type="Pfam" id="PF00072">
    <property type="entry name" value="Response_reg"/>
    <property type="match status" value="1"/>
</dbReference>
<dbReference type="InterPro" id="IPR009057">
    <property type="entry name" value="Homeodomain-like_sf"/>
</dbReference>
<dbReference type="SUPFAM" id="SSF52172">
    <property type="entry name" value="CheY-like"/>
    <property type="match status" value="1"/>
</dbReference>
<dbReference type="SMART" id="SM00448">
    <property type="entry name" value="REC"/>
    <property type="match status" value="1"/>
</dbReference>
<keyword evidence="4" id="KW-0597">Phosphoprotein</keyword>
<dbReference type="Pfam" id="PF12833">
    <property type="entry name" value="HTH_18"/>
    <property type="match status" value="1"/>
</dbReference>
<comment type="caution">
    <text evidence="7">The sequence shown here is derived from an EMBL/GenBank/DDBJ whole genome shotgun (WGS) entry which is preliminary data.</text>
</comment>
<protein>
    <submittedName>
        <fullName evidence="7">Response regulator</fullName>
    </submittedName>
</protein>
<dbReference type="PRINTS" id="PR00032">
    <property type="entry name" value="HTHARAC"/>
</dbReference>
<dbReference type="InterPro" id="IPR018060">
    <property type="entry name" value="HTH_AraC"/>
</dbReference>
<dbReference type="PROSITE" id="PS50110">
    <property type="entry name" value="RESPONSE_REGULATORY"/>
    <property type="match status" value="1"/>
</dbReference>
<dbReference type="PANTHER" id="PTHR43280">
    <property type="entry name" value="ARAC-FAMILY TRANSCRIPTIONAL REGULATOR"/>
    <property type="match status" value="1"/>
</dbReference>
<proteinExistence type="predicted"/>
<keyword evidence="1" id="KW-0805">Transcription regulation</keyword>
<dbReference type="EMBL" id="JAGGDJ010000065">
    <property type="protein sequence ID" value="MBO7748621.1"/>
    <property type="molecule type" value="Genomic_DNA"/>
</dbReference>
<dbReference type="InterPro" id="IPR020449">
    <property type="entry name" value="Tscrpt_reg_AraC-type_HTH"/>
</dbReference>
<dbReference type="Gene3D" id="3.40.50.2300">
    <property type="match status" value="1"/>
</dbReference>
<feature type="domain" description="HTH araC/xylS-type" evidence="5">
    <location>
        <begin position="434"/>
        <end position="532"/>
    </location>
</feature>
<feature type="domain" description="Response regulatory" evidence="6">
    <location>
        <begin position="3"/>
        <end position="120"/>
    </location>
</feature>
<evidence type="ECO:0000259" key="5">
    <source>
        <dbReference type="PROSITE" id="PS01124"/>
    </source>
</evidence>
<dbReference type="RefSeq" id="WP_208851165.1">
    <property type="nucleotide sequence ID" value="NZ_JAGGDJ010000065.1"/>
</dbReference>
<evidence type="ECO:0000256" key="1">
    <source>
        <dbReference type="ARBA" id="ARBA00023015"/>
    </source>
</evidence>
<sequence length="534" mass="60229">MYRVILVDDEAIIRQGIKKILQRFAPEWEVVGEAEDGVSGLQQIIRLQPDLVILDFRMPGLNGLECCERIAADSPRIHRIILTAYQDFQLAKAAIGHGVMGFITKPLDRGELLDTLAKARALVDREREEQQQMSLLRHTVRKAAPLAQQLYVQHYLTGQDIHELEQFIVDAGCGLPFEPDGSPIVALAVSPDWIEKDAFSAFDVELFLYALTKFVQEWFAGKPGNYVLQDHAGQIVVIRGCAGDETASAAREAAALAERLRADIAASFKRTVSIGVSRVRPFADMPRAYQEASLAVTYRFVHGGDQVLSPDKLEADKPFPVKMLEQMEASLELLMQGSEAEAYDALDRVVFSEPISPAQLKRFIVHYMLRLAVQLKQMDLDVNETSGKPLSVWLSELEGTATRDSLMGKIKAMIHRLCQSILRERSLLDLKSAERAKQYVRDYLADGVSLQAVADHLGMNASYFSRWFKYATNRNFVDYLKECRIEKAKELLQQGSRTLQEISALIGYADVKYFCRVFKELAGHTPSEYRKRFH</sequence>
<name>A0ABS3WJX7_9BACL</name>
<feature type="modified residue" description="4-aspartylphosphate" evidence="4">
    <location>
        <position position="55"/>
    </location>
</feature>
<reference evidence="7 8" key="1">
    <citation type="submission" date="2021-03" db="EMBL/GenBank/DDBJ databases">
        <title>Paenibacillus artemisicola MWE-103 whole genome sequence.</title>
        <authorList>
            <person name="Ham Y.J."/>
        </authorList>
    </citation>
    <scope>NUCLEOTIDE SEQUENCE [LARGE SCALE GENOMIC DNA]</scope>
    <source>
        <strain evidence="7 8">MWE-103</strain>
    </source>
</reference>
<dbReference type="InterPro" id="IPR041522">
    <property type="entry name" value="CdaR_GGDEF"/>
</dbReference>
<dbReference type="Gene3D" id="1.10.10.60">
    <property type="entry name" value="Homeodomain-like"/>
    <property type="match status" value="2"/>
</dbReference>
<dbReference type="InterPro" id="IPR011006">
    <property type="entry name" value="CheY-like_superfamily"/>
</dbReference>